<organism evidence="4 5">
    <name type="scientific">Streptococcus mitis</name>
    <dbReference type="NCBI Taxonomy" id="28037"/>
    <lineage>
        <taxon>Bacteria</taxon>
        <taxon>Bacillati</taxon>
        <taxon>Bacillota</taxon>
        <taxon>Bacilli</taxon>
        <taxon>Lactobacillales</taxon>
        <taxon>Streptococcaceae</taxon>
        <taxon>Streptococcus</taxon>
        <taxon>Streptococcus mitis group</taxon>
    </lineage>
</organism>
<comment type="caution">
    <text evidence="4">The sequence shown here is derived from an EMBL/GenBank/DDBJ whole genome shotgun (WGS) entry which is preliminary data.</text>
</comment>
<feature type="domain" description="LXG" evidence="3">
    <location>
        <begin position="1"/>
        <end position="180"/>
    </location>
</feature>
<dbReference type="Proteomes" id="UP000277742">
    <property type="component" value="Unassembled WGS sequence"/>
</dbReference>
<dbReference type="PROSITE" id="PS51756">
    <property type="entry name" value="LXG"/>
    <property type="match status" value="1"/>
</dbReference>
<keyword evidence="2" id="KW-0472">Membrane</keyword>
<reference evidence="4 5" key="1">
    <citation type="submission" date="2018-11" db="EMBL/GenBank/DDBJ databases">
        <title>Species Designations Belie Phenotypic and Genotypic Heterogeneity in Oral Streptococci.</title>
        <authorList>
            <person name="Velsko I."/>
        </authorList>
    </citation>
    <scope>NUCLEOTIDE SEQUENCE [LARGE SCALE GENOMIC DNA]</scope>
    <source>
        <strain evidence="4 5">BCA12</strain>
    </source>
</reference>
<evidence type="ECO:0000313" key="5">
    <source>
        <dbReference type="Proteomes" id="UP000277742"/>
    </source>
</evidence>
<evidence type="ECO:0000256" key="1">
    <source>
        <dbReference type="ARBA" id="ARBA00034117"/>
    </source>
</evidence>
<dbReference type="InterPro" id="IPR006829">
    <property type="entry name" value="LXG_dom"/>
</dbReference>
<accession>A0A3R9IKC1</accession>
<evidence type="ECO:0000256" key="2">
    <source>
        <dbReference type="SAM" id="Phobius"/>
    </source>
</evidence>
<sequence length="680" mass="74394">MRRYLVEVHGTLLQTLVNLMNDYSTNLLLYKDGYYQIDGDLHTKLPSKVFTNLHSALKSSRDDLKGEIELLNTTKDKISDLVSYEGSSHTSTVMNYNFLMNQLKNLDTSITQYESNHASQDLVAFKELLSATKALVAEHAGKTRTVGTYQSGDFAKLQSVQRFAMAYQQATKQMESRVERVQAAQERDKARFEALAAEDRAKNGWKDLAIGVVTVAFSILAIVGSMGFATPLVVGAGLTAGIGTAAYGASNAGEGIHNIQLGNAGDAHTKSYNLIRDTLFMGNDKLYHDVGNVFVTASAIMIPIGQTQSVVKGLTQFAIGEAGAYTAGQVAYHGTKLLGGSEEDAQTANFIGNIVGGYVVSSAASKFSLNKVKVDLPSAKPSHLDVPLQGKQLPKLEPANVRLSSRPDLHLKASPADETLAKLKSHPAVRVDVPKVKQISGDNVSNAVSGVKSGDVVVPRVKDIATPSRFGDVGVHKIDSQSSVNMSEPSRLEYLHNKYGKISSEELHKRINTPKLKRFVKNYDPVEIAKSWQGDFPYTGVDEYQNILIKKGDILFAGEPFPTGYMVSEKTITDVGNNATKLFEGVQVKPYYVRGMDSAEYRKIMGAYKFNEDINSATGITLSNPQFGQGGLTQYFVPDFREAVHNKFIVPVKTSNIKLNNYKVNLSKYAEIEQKLHNLK</sequence>
<evidence type="ECO:0000259" key="3">
    <source>
        <dbReference type="PROSITE" id="PS51756"/>
    </source>
</evidence>
<keyword evidence="2" id="KW-1133">Transmembrane helix</keyword>
<feature type="transmembrane region" description="Helical" evidence="2">
    <location>
        <begin position="208"/>
        <end position="229"/>
    </location>
</feature>
<dbReference type="AlphaFoldDB" id="A0A3R9IKC1"/>
<comment type="similarity">
    <text evidence="1">In the N-terminal section; belongs to the LXG family.</text>
</comment>
<dbReference type="EMBL" id="RJNR01000008">
    <property type="protein sequence ID" value="RSI80995.1"/>
    <property type="molecule type" value="Genomic_DNA"/>
</dbReference>
<keyword evidence="2" id="KW-0812">Transmembrane</keyword>
<evidence type="ECO:0000313" key="4">
    <source>
        <dbReference type="EMBL" id="RSI80995.1"/>
    </source>
</evidence>
<name>A0A3R9IKC1_STRMT</name>
<proteinExistence type="inferred from homology"/>
<gene>
    <name evidence="4" type="ORF">D8855_06735</name>
</gene>
<protein>
    <recommendedName>
        <fullName evidence="3">LXG domain-containing protein</fullName>
    </recommendedName>
</protein>